<protein>
    <submittedName>
        <fullName evidence="11">Methyl-accepting chemotaxis protein</fullName>
    </submittedName>
</protein>
<evidence type="ECO:0000259" key="10">
    <source>
        <dbReference type="PROSITE" id="PS50885"/>
    </source>
</evidence>
<feature type="transmembrane region" description="Helical" evidence="8">
    <location>
        <begin position="266"/>
        <end position="289"/>
    </location>
</feature>
<keyword evidence="4 8" id="KW-0472">Membrane</keyword>
<dbReference type="Gene3D" id="1.10.287.950">
    <property type="entry name" value="Methyl-accepting chemotaxis protein"/>
    <property type="match status" value="1"/>
</dbReference>
<dbReference type="PROSITE" id="PS50885">
    <property type="entry name" value="HAMP"/>
    <property type="match status" value="1"/>
</dbReference>
<evidence type="ECO:0000313" key="12">
    <source>
        <dbReference type="Proteomes" id="UP000278035"/>
    </source>
</evidence>
<dbReference type="EMBL" id="CP034015">
    <property type="protein sequence ID" value="AZG72344.1"/>
    <property type="molecule type" value="Genomic_DNA"/>
</dbReference>
<organism evidence="11 12">
    <name type="scientific">Shewanella livingstonensis</name>
    <dbReference type="NCBI Taxonomy" id="150120"/>
    <lineage>
        <taxon>Bacteria</taxon>
        <taxon>Pseudomonadati</taxon>
        <taxon>Pseudomonadota</taxon>
        <taxon>Gammaproteobacteria</taxon>
        <taxon>Alteromonadales</taxon>
        <taxon>Shewanellaceae</taxon>
        <taxon>Shewanella</taxon>
    </lineage>
</organism>
<dbReference type="PANTHER" id="PTHR32089:SF119">
    <property type="entry name" value="METHYL-ACCEPTING CHEMOTAXIS PROTEIN CTPL"/>
    <property type="match status" value="1"/>
</dbReference>
<name>A0A3G8LSC4_9GAMM</name>
<evidence type="ECO:0000256" key="4">
    <source>
        <dbReference type="ARBA" id="ARBA00023136"/>
    </source>
</evidence>
<feature type="domain" description="HAMP" evidence="10">
    <location>
        <begin position="290"/>
        <end position="343"/>
    </location>
</feature>
<evidence type="ECO:0000256" key="3">
    <source>
        <dbReference type="ARBA" id="ARBA00022989"/>
    </source>
</evidence>
<dbReference type="AlphaFoldDB" id="A0A3G8LSC4"/>
<dbReference type="RefSeq" id="WP_124729937.1">
    <property type="nucleotide sequence ID" value="NZ_CBCSKC010000018.1"/>
</dbReference>
<evidence type="ECO:0000313" key="11">
    <source>
        <dbReference type="EMBL" id="AZG72344.1"/>
    </source>
</evidence>
<sequence>MLIRSKLILSSIVSVLSVLAMFGLQNYSESVLSELSTASNSIVEIEKKVLELRTEEKDFLHRSDTVYIDKFTRSMNDILVFMAEVRVALEHQDMNVDALDHFKNNLNDYKTIFNEVIALKVEIGLSHDSGLYGDLRSAVKKVETLLSNSSEDALLVGMLQLRRSEKDFMLRRDIKYVQAFDDGVVRFLTQVQQSNLSFTHKEQLTADIKDYQINFNNLVDKEVLFGLSEQDGKMAELRDKIHQTDNDTVVLRDQTLAEIASGKSQAFIVGLSIFLLIAAALCISTLLIIRSIINPVRNITSVISSIEVSKDLSMRCDESGNDELSLIAHHFNRMLMTFQELIQQVNESVTAMNESCHELSRNAVSASEGVLRQLNETDMVATAVTEMGATIDEIAKNTELAASKASQTHDNAQSGQQGVEQTIEKITLLATQLTASATVVAELERDSVTIGSVLDVIRGIADQTNLLALNAAIEAARAGEQGRGFAVVADEVRSLAVRTQKSTQEITSIISTLQMRTRSIVDLMQESQQQGRESVEQASIAGEVLRQITSDVTNIMDMSTQIAAAIEEQSMVAAEVNKNVVVIRDIADESSHAAEKNAAASEDVRVRAKALNEAVSQFSV</sequence>
<dbReference type="InterPro" id="IPR032255">
    <property type="entry name" value="HBM"/>
</dbReference>
<dbReference type="Proteomes" id="UP000278035">
    <property type="component" value="Chromosome"/>
</dbReference>
<dbReference type="GO" id="GO:0007165">
    <property type="term" value="P:signal transduction"/>
    <property type="evidence" value="ECO:0007669"/>
    <property type="project" value="UniProtKB-KW"/>
</dbReference>
<dbReference type="KEGG" id="slj:EGC82_05890"/>
<dbReference type="CDD" id="cd06225">
    <property type="entry name" value="HAMP"/>
    <property type="match status" value="1"/>
</dbReference>
<dbReference type="SMART" id="SM00283">
    <property type="entry name" value="MA"/>
    <property type="match status" value="1"/>
</dbReference>
<evidence type="ECO:0000256" key="5">
    <source>
        <dbReference type="ARBA" id="ARBA00023224"/>
    </source>
</evidence>
<evidence type="ECO:0000256" key="2">
    <source>
        <dbReference type="ARBA" id="ARBA00022692"/>
    </source>
</evidence>
<dbReference type="PROSITE" id="PS50111">
    <property type="entry name" value="CHEMOTAXIS_TRANSDUC_2"/>
    <property type="match status" value="1"/>
</dbReference>
<dbReference type="InterPro" id="IPR003660">
    <property type="entry name" value="HAMP_dom"/>
</dbReference>
<dbReference type="FunFam" id="1.10.287.950:FF:000001">
    <property type="entry name" value="Methyl-accepting chemotaxis sensory transducer"/>
    <property type="match status" value="1"/>
</dbReference>
<dbReference type="OrthoDB" id="8724845at2"/>
<comment type="subcellular location">
    <subcellularLocation>
        <location evidence="1">Membrane</location>
        <topology evidence="1">Multi-pass membrane protein</topology>
    </subcellularLocation>
</comment>
<evidence type="ECO:0000259" key="9">
    <source>
        <dbReference type="PROSITE" id="PS50111"/>
    </source>
</evidence>
<dbReference type="GO" id="GO:0006935">
    <property type="term" value="P:chemotaxis"/>
    <property type="evidence" value="ECO:0007669"/>
    <property type="project" value="UniProtKB-ARBA"/>
</dbReference>
<reference evidence="12" key="1">
    <citation type="submission" date="2018-11" db="EMBL/GenBank/DDBJ databases">
        <title>Shewanella sp. M2.</title>
        <authorList>
            <person name="Hwang Y.J."/>
            <person name="Hwang C.Y."/>
        </authorList>
    </citation>
    <scope>NUCLEOTIDE SEQUENCE [LARGE SCALE GENOMIC DNA]</scope>
    <source>
        <strain evidence="12">LMG 19866</strain>
    </source>
</reference>
<keyword evidence="2 8" id="KW-0812">Transmembrane</keyword>
<keyword evidence="3 8" id="KW-1133">Transmembrane helix</keyword>
<evidence type="ECO:0000256" key="7">
    <source>
        <dbReference type="PROSITE-ProRule" id="PRU00284"/>
    </source>
</evidence>
<gene>
    <name evidence="11" type="ORF">EGC82_05890</name>
</gene>
<dbReference type="SUPFAM" id="SSF58104">
    <property type="entry name" value="Methyl-accepting chemotaxis protein (MCP) signaling domain"/>
    <property type="match status" value="1"/>
</dbReference>
<dbReference type="SMART" id="SM00304">
    <property type="entry name" value="HAMP"/>
    <property type="match status" value="1"/>
</dbReference>
<dbReference type="CDD" id="cd11386">
    <property type="entry name" value="MCP_signal"/>
    <property type="match status" value="1"/>
</dbReference>
<dbReference type="SMART" id="SM01358">
    <property type="entry name" value="HBM"/>
    <property type="match status" value="1"/>
</dbReference>
<keyword evidence="12" id="KW-1185">Reference proteome</keyword>
<dbReference type="InterPro" id="IPR004089">
    <property type="entry name" value="MCPsignal_dom"/>
</dbReference>
<dbReference type="Pfam" id="PF00015">
    <property type="entry name" value="MCPsignal"/>
    <property type="match status" value="1"/>
</dbReference>
<dbReference type="PANTHER" id="PTHR32089">
    <property type="entry name" value="METHYL-ACCEPTING CHEMOTAXIS PROTEIN MCPB"/>
    <property type="match status" value="1"/>
</dbReference>
<keyword evidence="5 7" id="KW-0807">Transducer</keyword>
<evidence type="ECO:0000256" key="1">
    <source>
        <dbReference type="ARBA" id="ARBA00004141"/>
    </source>
</evidence>
<dbReference type="Pfam" id="PF00672">
    <property type="entry name" value="HAMP"/>
    <property type="match status" value="1"/>
</dbReference>
<evidence type="ECO:0000256" key="6">
    <source>
        <dbReference type="ARBA" id="ARBA00029447"/>
    </source>
</evidence>
<proteinExistence type="inferred from homology"/>
<evidence type="ECO:0000256" key="8">
    <source>
        <dbReference type="SAM" id="Phobius"/>
    </source>
</evidence>
<accession>A0A3G8LSC4</accession>
<comment type="similarity">
    <text evidence="6">Belongs to the methyl-accepting chemotaxis (MCP) protein family.</text>
</comment>
<dbReference type="GO" id="GO:0016020">
    <property type="term" value="C:membrane"/>
    <property type="evidence" value="ECO:0007669"/>
    <property type="project" value="UniProtKB-SubCell"/>
</dbReference>
<feature type="domain" description="Methyl-accepting transducer" evidence="9">
    <location>
        <begin position="348"/>
        <end position="584"/>
    </location>
</feature>